<evidence type="ECO:0000256" key="2">
    <source>
        <dbReference type="SAM" id="SignalP"/>
    </source>
</evidence>
<evidence type="ECO:0000313" key="4">
    <source>
        <dbReference type="EMBL" id="KAF2717688.1"/>
    </source>
</evidence>
<feature type="domain" description="Peptidase A1" evidence="3">
    <location>
        <begin position="64"/>
        <end position="399"/>
    </location>
</feature>
<feature type="signal peptide" evidence="2">
    <location>
        <begin position="1"/>
        <end position="19"/>
    </location>
</feature>
<keyword evidence="4" id="KW-0645">Protease</keyword>
<feature type="chain" id="PRO_5040222021" evidence="2">
    <location>
        <begin position="20"/>
        <end position="455"/>
    </location>
</feature>
<dbReference type="PANTHER" id="PTHR47966:SF51">
    <property type="entry name" value="BETA-SITE APP-CLEAVING ENZYME, ISOFORM A-RELATED"/>
    <property type="match status" value="1"/>
</dbReference>
<dbReference type="CDD" id="cd05471">
    <property type="entry name" value="pepsin_like"/>
    <property type="match status" value="1"/>
</dbReference>
<accession>A0A9P4ULC8</accession>
<dbReference type="SUPFAM" id="SSF50630">
    <property type="entry name" value="Acid proteases"/>
    <property type="match status" value="1"/>
</dbReference>
<dbReference type="Proteomes" id="UP000799441">
    <property type="component" value="Unassembled WGS sequence"/>
</dbReference>
<organism evidence="4 5">
    <name type="scientific">Polychaeton citri CBS 116435</name>
    <dbReference type="NCBI Taxonomy" id="1314669"/>
    <lineage>
        <taxon>Eukaryota</taxon>
        <taxon>Fungi</taxon>
        <taxon>Dikarya</taxon>
        <taxon>Ascomycota</taxon>
        <taxon>Pezizomycotina</taxon>
        <taxon>Dothideomycetes</taxon>
        <taxon>Dothideomycetidae</taxon>
        <taxon>Capnodiales</taxon>
        <taxon>Capnodiaceae</taxon>
        <taxon>Polychaeton</taxon>
    </lineage>
</organism>
<dbReference type="PANTHER" id="PTHR47966">
    <property type="entry name" value="BETA-SITE APP-CLEAVING ENZYME, ISOFORM A-RELATED"/>
    <property type="match status" value="1"/>
</dbReference>
<comment type="caution">
    <text evidence="4">The sequence shown here is derived from an EMBL/GenBank/DDBJ whole genome shotgun (WGS) entry which is preliminary data.</text>
</comment>
<dbReference type="GO" id="GO:0006508">
    <property type="term" value="P:proteolysis"/>
    <property type="evidence" value="ECO:0007669"/>
    <property type="project" value="UniProtKB-KW"/>
</dbReference>
<dbReference type="Pfam" id="PF00026">
    <property type="entry name" value="Asp"/>
    <property type="match status" value="1"/>
</dbReference>
<dbReference type="OrthoDB" id="771136at2759"/>
<dbReference type="InterPro" id="IPR033121">
    <property type="entry name" value="PEPTIDASE_A1"/>
</dbReference>
<comment type="similarity">
    <text evidence="1">Belongs to the peptidase A1 family.</text>
</comment>
<sequence>MKVLTYLALFLQFLETASCDRDDKPWNVKLQARSTSTTARGQANRSTAVNLPLANYVVNTNIQWYGTVEVGTLPQEFRTLFDPGSSNLLIGRVGCSGCSNHTLFDPSASSTFSHLPGINASVPFDTGATAEPLGSPAPAIGKVVTDVVTVAGISISNQAFLLCDQFSPALDEVDLDGVFGLGLPGSTGLDLDSNVTIHHWLWTAAAAGEVPQPVYSLNLNEANRSVMEGELTLGGTDSSKYEGDIHKIVHTPNFYLNHQLVTNVSGQPLVSNYSVMDAGTAYIQAPDVASTEAIYSAISSDIVQIDALGAWGASCEKMATLQPILTFTFGLGNQAINLTVPKENFNLGPYAKNSSYCQALILSPPTPLEAPGSIWILGSPLLMGHYTVWDGGNFQLGFAELRRGLEGSVYSFDPLSAPNTNGSPPVATGSAVLWGVPAVAYLQSLLFLLSYISIG</sequence>
<dbReference type="AlphaFoldDB" id="A0A9P4ULC8"/>
<dbReference type="GO" id="GO:0000324">
    <property type="term" value="C:fungal-type vacuole"/>
    <property type="evidence" value="ECO:0007669"/>
    <property type="project" value="TreeGrafter"/>
</dbReference>
<dbReference type="GO" id="GO:0004190">
    <property type="term" value="F:aspartic-type endopeptidase activity"/>
    <property type="evidence" value="ECO:0007669"/>
    <property type="project" value="InterPro"/>
</dbReference>
<dbReference type="InterPro" id="IPR034164">
    <property type="entry name" value="Pepsin-like_dom"/>
</dbReference>
<keyword evidence="5" id="KW-1185">Reference proteome</keyword>
<protein>
    <submittedName>
        <fullName evidence="4">Acid protease</fullName>
    </submittedName>
</protein>
<dbReference type="InterPro" id="IPR001461">
    <property type="entry name" value="Aspartic_peptidase_A1"/>
</dbReference>
<dbReference type="PROSITE" id="PS51767">
    <property type="entry name" value="PEPTIDASE_A1"/>
    <property type="match status" value="1"/>
</dbReference>
<dbReference type="Gene3D" id="2.40.70.10">
    <property type="entry name" value="Acid Proteases"/>
    <property type="match status" value="2"/>
</dbReference>
<reference evidence="4" key="1">
    <citation type="journal article" date="2020" name="Stud. Mycol.">
        <title>101 Dothideomycetes genomes: a test case for predicting lifestyles and emergence of pathogens.</title>
        <authorList>
            <person name="Haridas S."/>
            <person name="Albert R."/>
            <person name="Binder M."/>
            <person name="Bloem J."/>
            <person name="Labutti K."/>
            <person name="Salamov A."/>
            <person name="Andreopoulos B."/>
            <person name="Baker S."/>
            <person name="Barry K."/>
            <person name="Bills G."/>
            <person name="Bluhm B."/>
            <person name="Cannon C."/>
            <person name="Castanera R."/>
            <person name="Culley D."/>
            <person name="Daum C."/>
            <person name="Ezra D."/>
            <person name="Gonzalez J."/>
            <person name="Henrissat B."/>
            <person name="Kuo A."/>
            <person name="Liang C."/>
            <person name="Lipzen A."/>
            <person name="Lutzoni F."/>
            <person name="Magnuson J."/>
            <person name="Mondo S."/>
            <person name="Nolan M."/>
            <person name="Ohm R."/>
            <person name="Pangilinan J."/>
            <person name="Park H.-J."/>
            <person name="Ramirez L."/>
            <person name="Alfaro M."/>
            <person name="Sun H."/>
            <person name="Tritt A."/>
            <person name="Yoshinaga Y."/>
            <person name="Zwiers L.-H."/>
            <person name="Turgeon B."/>
            <person name="Goodwin S."/>
            <person name="Spatafora J."/>
            <person name="Crous P."/>
            <person name="Grigoriev I."/>
        </authorList>
    </citation>
    <scope>NUCLEOTIDE SEQUENCE</scope>
    <source>
        <strain evidence="4">CBS 116435</strain>
    </source>
</reference>
<keyword evidence="4" id="KW-0378">Hydrolase</keyword>
<gene>
    <name evidence="4" type="ORF">K431DRAFT_276322</name>
</gene>
<evidence type="ECO:0000256" key="1">
    <source>
        <dbReference type="ARBA" id="ARBA00007447"/>
    </source>
</evidence>
<proteinExistence type="inferred from homology"/>
<evidence type="ECO:0000259" key="3">
    <source>
        <dbReference type="PROSITE" id="PS51767"/>
    </source>
</evidence>
<dbReference type="EMBL" id="MU003838">
    <property type="protein sequence ID" value="KAF2717688.1"/>
    <property type="molecule type" value="Genomic_DNA"/>
</dbReference>
<dbReference type="PRINTS" id="PR00792">
    <property type="entry name" value="PEPSIN"/>
</dbReference>
<name>A0A9P4ULC8_9PEZI</name>
<keyword evidence="2" id="KW-0732">Signal</keyword>
<evidence type="ECO:0000313" key="5">
    <source>
        <dbReference type="Proteomes" id="UP000799441"/>
    </source>
</evidence>
<dbReference type="InterPro" id="IPR021109">
    <property type="entry name" value="Peptidase_aspartic_dom_sf"/>
</dbReference>